<protein>
    <submittedName>
        <fullName evidence="2">AAA family ATPase</fullName>
    </submittedName>
</protein>
<proteinExistence type="predicted"/>
<dbReference type="EMBL" id="CP066007">
    <property type="protein sequence ID" value="QQB47095.1"/>
    <property type="molecule type" value="Genomic_DNA"/>
</dbReference>
<sequence>MEYIAREIEPHLRNMTTWFPIVFVGGARGCGKTSLLTRMFPDYHYLDLENGAIAEKARANPIGFLREHGSQLILDEVQNVPALFRALKVVADESEKPAQFIISGSVNYLRLDSVTESLAGRVGLVHLPPLSFREMGLPLDEFLLYTSGDYPEEPSEANYTTFDLQASPSCEETKRYFWNTGLLGSDAADPAIFENFVVAETAKNLTNQGAENNLFWYRGVLVNGINPQTLTLTGIEPSTMPRVDCADAVNTVGDKLGVDASRRQVIYQGSEDFMLDEVRFIPVETYLYA</sequence>
<dbReference type="SUPFAM" id="SSF52540">
    <property type="entry name" value="P-loop containing nucleoside triphosphate hydrolases"/>
    <property type="match status" value="1"/>
</dbReference>
<organism evidence="2 4">
    <name type="scientific">Corynebacterium glucuronolyticum</name>
    <dbReference type="NCBI Taxonomy" id="39791"/>
    <lineage>
        <taxon>Bacteria</taxon>
        <taxon>Bacillati</taxon>
        <taxon>Actinomycetota</taxon>
        <taxon>Actinomycetes</taxon>
        <taxon>Mycobacteriales</taxon>
        <taxon>Corynebacteriaceae</taxon>
        <taxon>Corynebacterium</taxon>
    </lineage>
</organism>
<evidence type="ECO:0000313" key="3">
    <source>
        <dbReference type="EMBL" id="QRP70363.1"/>
    </source>
</evidence>
<evidence type="ECO:0000313" key="2">
    <source>
        <dbReference type="EMBL" id="QQB47095.1"/>
    </source>
</evidence>
<dbReference type="Proteomes" id="UP000596145">
    <property type="component" value="Chromosome"/>
</dbReference>
<dbReference type="Pfam" id="PF13173">
    <property type="entry name" value="AAA_14"/>
    <property type="match status" value="1"/>
</dbReference>
<dbReference type="InterPro" id="IPR027417">
    <property type="entry name" value="P-loop_NTPase"/>
</dbReference>
<gene>
    <name evidence="2" type="ORF">I6I10_04070</name>
    <name evidence="3" type="ORF">I6J21_11495</name>
</gene>
<dbReference type="InterPro" id="IPR041682">
    <property type="entry name" value="AAA_14"/>
</dbReference>
<reference evidence="2 4" key="1">
    <citation type="submission" date="2020-12" db="EMBL/GenBank/DDBJ databases">
        <title>FDA dAtabase for Regulatory Grade micrObial Sequences (FDA-ARGOS): Supporting development and validation of Infectious Disease Dx tests.</title>
        <authorList>
            <person name="Sproer C."/>
            <person name="Gronow S."/>
            <person name="Severitt S."/>
            <person name="Schroder I."/>
            <person name="Tallon L."/>
            <person name="Sadzewicz L."/>
            <person name="Zhao X."/>
            <person name="Boylan J."/>
            <person name="Ott S."/>
            <person name="Bowen H."/>
            <person name="Vavikolanu K."/>
            <person name="Mehta A."/>
            <person name="Aluvathingal J."/>
            <person name="Nadendla S."/>
            <person name="Lowell S."/>
            <person name="Myers T."/>
            <person name="Yan Y."/>
            <person name="Sichtig H."/>
        </authorList>
    </citation>
    <scope>NUCLEOTIDE SEQUENCE [LARGE SCALE GENOMIC DNA]</scope>
    <source>
        <strain evidence="2 4">FDAARGOS_1053</strain>
        <strain evidence="3">FDAARGOS_1191</strain>
    </source>
</reference>
<feature type="domain" description="AAA" evidence="1">
    <location>
        <begin position="20"/>
        <end position="135"/>
    </location>
</feature>
<dbReference type="AlphaFoldDB" id="A0A7T4EGS6"/>
<dbReference type="PANTHER" id="PTHR43566">
    <property type="entry name" value="CONSERVED PROTEIN"/>
    <property type="match status" value="1"/>
</dbReference>
<evidence type="ECO:0000259" key="1">
    <source>
        <dbReference type="Pfam" id="PF13173"/>
    </source>
</evidence>
<accession>A0A7T4EGS6</accession>
<dbReference type="OrthoDB" id="128089at2"/>
<dbReference type="Proteomes" id="UP000617681">
    <property type="component" value="Chromosome"/>
</dbReference>
<name>A0A7T4EGS6_9CORY</name>
<dbReference type="EMBL" id="CP069534">
    <property type="protein sequence ID" value="QRP70363.1"/>
    <property type="molecule type" value="Genomic_DNA"/>
</dbReference>
<evidence type="ECO:0000313" key="4">
    <source>
        <dbReference type="Proteomes" id="UP000596145"/>
    </source>
</evidence>
<dbReference type="PANTHER" id="PTHR43566:SF2">
    <property type="entry name" value="DUF4143 DOMAIN-CONTAINING PROTEIN"/>
    <property type="match status" value="1"/>
</dbReference>